<evidence type="ECO:0000256" key="4">
    <source>
        <dbReference type="PROSITE-ProRule" id="PRU00433"/>
    </source>
</evidence>
<evidence type="ECO:0000259" key="7">
    <source>
        <dbReference type="PROSITE" id="PS51007"/>
    </source>
</evidence>
<evidence type="ECO:0000313" key="9">
    <source>
        <dbReference type="Proteomes" id="UP000002028"/>
    </source>
</evidence>
<proteinExistence type="predicted"/>
<evidence type="ECO:0000256" key="2">
    <source>
        <dbReference type="ARBA" id="ARBA00022723"/>
    </source>
</evidence>
<dbReference type="InterPro" id="IPR036280">
    <property type="entry name" value="Multihaem_cyt_sf"/>
</dbReference>
<evidence type="ECO:0000313" key="8">
    <source>
        <dbReference type="EMBL" id="ADB41629.1"/>
    </source>
</evidence>
<name>D2QS47_SPILD</name>
<feature type="chain" id="PRO_5003035912" evidence="6">
    <location>
        <begin position="38"/>
        <end position="443"/>
    </location>
</feature>
<gene>
    <name evidence="8" type="ordered locus">Slin_5664</name>
</gene>
<dbReference type="Pfam" id="PF00034">
    <property type="entry name" value="Cytochrom_C"/>
    <property type="match status" value="1"/>
</dbReference>
<organism evidence="8 9">
    <name type="scientific">Spirosoma linguale (strain ATCC 33905 / DSM 74 / LMG 10896 / Claus 1)</name>
    <dbReference type="NCBI Taxonomy" id="504472"/>
    <lineage>
        <taxon>Bacteria</taxon>
        <taxon>Pseudomonadati</taxon>
        <taxon>Bacteroidota</taxon>
        <taxon>Cytophagia</taxon>
        <taxon>Cytophagales</taxon>
        <taxon>Cytophagaceae</taxon>
        <taxon>Spirosoma</taxon>
    </lineage>
</organism>
<evidence type="ECO:0000256" key="6">
    <source>
        <dbReference type="SAM" id="SignalP"/>
    </source>
</evidence>
<evidence type="ECO:0000256" key="3">
    <source>
        <dbReference type="ARBA" id="ARBA00023004"/>
    </source>
</evidence>
<dbReference type="RefSeq" id="WP_012930122.1">
    <property type="nucleotide sequence ID" value="NC_013730.1"/>
</dbReference>
<sequence>MLINSKNIVHKMSPFYKLCVAIVLSLTLLVSNTSVKAQDAAAGGAPAAAAAAPAGGGDAEKGKTLFTNNCAQCHAVTAEKVVGPGLKGIEERAPSKDWLHKWIRNSSAVIASGDAYANQVFNANGKVQMSSFPNLTDADIDGILAYIDQAGKPAVVGTVAGGDNTKNAGGAGGSGASVSGGGPSELFTFVLVALLIVMLLVLGVLLAIVTILSKAVTPSTADGTLAASSFGQRLKTGLSDAFNNPTLRSIVIWLFLLVVTKATIDGAYSVGVQQGYAPKQPIAYSHKLHAGQYKIDCNYCHTGAQKGKSATIPSANICMNCHGVIKKESPEIQKIYTAIEKNQPIEWVRVHNLPDLAYFNHAQHVNVGNVACQTCHGEIEKMEVVEQRSSLTMGWCIDCHRRTEVNTKDNAYYDKLVALHKKESKDALKVANIGGLECSKCHY</sequence>
<evidence type="ECO:0000256" key="5">
    <source>
        <dbReference type="SAM" id="Phobius"/>
    </source>
</evidence>
<keyword evidence="5" id="KW-0812">Transmembrane</keyword>
<feature type="domain" description="Cytochrome c" evidence="7">
    <location>
        <begin position="57"/>
        <end position="151"/>
    </location>
</feature>
<keyword evidence="5" id="KW-1133">Transmembrane helix</keyword>
<protein>
    <submittedName>
        <fullName evidence="8">Cytochrome c class I</fullName>
    </submittedName>
</protein>
<dbReference type="PROSITE" id="PS51007">
    <property type="entry name" value="CYTC"/>
    <property type="match status" value="1"/>
</dbReference>
<keyword evidence="5" id="KW-0472">Membrane</keyword>
<evidence type="ECO:0000256" key="1">
    <source>
        <dbReference type="ARBA" id="ARBA00022617"/>
    </source>
</evidence>
<dbReference type="SUPFAM" id="SSF46626">
    <property type="entry name" value="Cytochrome c"/>
    <property type="match status" value="1"/>
</dbReference>
<dbReference type="Proteomes" id="UP000002028">
    <property type="component" value="Chromosome"/>
</dbReference>
<dbReference type="Gene3D" id="1.10.760.10">
    <property type="entry name" value="Cytochrome c-like domain"/>
    <property type="match status" value="1"/>
</dbReference>
<reference evidence="8 9" key="1">
    <citation type="journal article" date="2010" name="Stand. Genomic Sci.">
        <title>Complete genome sequence of Spirosoma linguale type strain (1).</title>
        <authorList>
            <person name="Lail K."/>
            <person name="Sikorski J."/>
            <person name="Saunders E."/>
            <person name="Lapidus A."/>
            <person name="Glavina Del Rio T."/>
            <person name="Copeland A."/>
            <person name="Tice H."/>
            <person name="Cheng J.-F."/>
            <person name="Lucas S."/>
            <person name="Nolan M."/>
            <person name="Bruce D."/>
            <person name="Goodwin L."/>
            <person name="Pitluck S."/>
            <person name="Ivanova N."/>
            <person name="Mavromatis K."/>
            <person name="Ovchinnikova G."/>
            <person name="Pati A."/>
            <person name="Chen A."/>
            <person name="Palaniappan K."/>
            <person name="Land M."/>
            <person name="Hauser L."/>
            <person name="Chang Y.-J."/>
            <person name="Jeffries C.D."/>
            <person name="Chain P."/>
            <person name="Brettin T."/>
            <person name="Detter J.C."/>
            <person name="Schuetze A."/>
            <person name="Rohde M."/>
            <person name="Tindall B.J."/>
            <person name="Goeker M."/>
            <person name="Bristow J."/>
            <person name="Eisen J.A."/>
            <person name="Markowitz V."/>
            <person name="Hugenholtz P."/>
            <person name="Kyrpides N.C."/>
            <person name="Klenk H.-P."/>
            <person name="Chen F."/>
        </authorList>
    </citation>
    <scope>NUCLEOTIDE SEQUENCE [LARGE SCALE GENOMIC DNA]</scope>
    <source>
        <strain evidence="9">ATCC 33905 / DSM 74 / LMG 10896 / Claus 1</strain>
    </source>
</reference>
<feature type="signal peptide" evidence="6">
    <location>
        <begin position="1"/>
        <end position="37"/>
    </location>
</feature>
<keyword evidence="2 4" id="KW-0479">Metal-binding</keyword>
<dbReference type="HOGENOM" id="CLU_601056_0_0_10"/>
<dbReference type="EMBL" id="CP001769">
    <property type="protein sequence ID" value="ADB41629.1"/>
    <property type="molecule type" value="Genomic_DNA"/>
</dbReference>
<dbReference type="CDD" id="cd08168">
    <property type="entry name" value="Cytochrom_C3"/>
    <property type="match status" value="1"/>
</dbReference>
<dbReference type="Gene3D" id="3.90.10.10">
    <property type="entry name" value="Cytochrome C3"/>
    <property type="match status" value="2"/>
</dbReference>
<keyword evidence="1 4" id="KW-0349">Heme</keyword>
<keyword evidence="9" id="KW-1185">Reference proteome</keyword>
<dbReference type="InterPro" id="IPR036909">
    <property type="entry name" value="Cyt_c-like_dom_sf"/>
</dbReference>
<dbReference type="GO" id="GO:0009055">
    <property type="term" value="F:electron transfer activity"/>
    <property type="evidence" value="ECO:0007669"/>
    <property type="project" value="InterPro"/>
</dbReference>
<dbReference type="GO" id="GO:0020037">
    <property type="term" value="F:heme binding"/>
    <property type="evidence" value="ECO:0007669"/>
    <property type="project" value="InterPro"/>
</dbReference>
<dbReference type="SUPFAM" id="SSF48695">
    <property type="entry name" value="Multiheme cytochromes"/>
    <property type="match status" value="1"/>
</dbReference>
<dbReference type="eggNOG" id="COG2010">
    <property type="taxonomic scope" value="Bacteria"/>
</dbReference>
<dbReference type="PANTHER" id="PTHR39425:SF1">
    <property type="entry name" value="CYTOCHROME C7-LIKE DOMAIN-CONTAINING PROTEIN"/>
    <property type="match status" value="1"/>
</dbReference>
<dbReference type="GO" id="GO:0046872">
    <property type="term" value="F:metal ion binding"/>
    <property type="evidence" value="ECO:0007669"/>
    <property type="project" value="UniProtKB-KW"/>
</dbReference>
<keyword evidence="6" id="KW-0732">Signal</keyword>
<accession>D2QS47</accession>
<dbReference type="AlphaFoldDB" id="D2QS47"/>
<keyword evidence="3 4" id="KW-0408">Iron</keyword>
<feature type="transmembrane region" description="Helical" evidence="5">
    <location>
        <begin position="186"/>
        <end position="212"/>
    </location>
</feature>
<dbReference type="PANTHER" id="PTHR39425">
    <property type="entry name" value="LIPOPROTEIN CYTOCHROME C"/>
    <property type="match status" value="1"/>
</dbReference>
<dbReference type="KEGG" id="sli:Slin_5664"/>
<dbReference type="InterPro" id="IPR009056">
    <property type="entry name" value="Cyt_c-like_dom"/>
</dbReference>
<dbReference type="STRING" id="504472.Slin_5664"/>